<evidence type="ECO:0000256" key="5">
    <source>
        <dbReference type="ARBA" id="ARBA00023136"/>
    </source>
</evidence>
<evidence type="ECO:0000259" key="9">
    <source>
        <dbReference type="Pfam" id="PF12704"/>
    </source>
</evidence>
<dbReference type="KEGG" id="gba:J421_1667"/>
<evidence type="ECO:0000256" key="7">
    <source>
        <dbReference type="SAM" id="Phobius"/>
    </source>
</evidence>
<reference evidence="10 11" key="1">
    <citation type="journal article" date="2014" name="Genome Announc.">
        <title>Genome Sequence and Methylome of Soil Bacterium Gemmatirosa kalamazoonensis KBS708T, a Member of the Rarely Cultivated Gemmatimonadetes Phylum.</title>
        <authorList>
            <person name="Debruyn J.M."/>
            <person name="Radosevich M."/>
            <person name="Wommack K.E."/>
            <person name="Polson S.W."/>
            <person name="Hauser L.J."/>
            <person name="Fawaz M.N."/>
            <person name="Korlach J."/>
            <person name="Tsai Y.C."/>
        </authorList>
    </citation>
    <scope>NUCLEOTIDE SEQUENCE [LARGE SCALE GENOMIC DNA]</scope>
    <source>
        <strain evidence="10 11">KBS708</strain>
    </source>
</reference>
<evidence type="ECO:0000256" key="4">
    <source>
        <dbReference type="ARBA" id="ARBA00022989"/>
    </source>
</evidence>
<keyword evidence="2" id="KW-1003">Cell membrane</keyword>
<dbReference type="InterPro" id="IPR050250">
    <property type="entry name" value="Macrolide_Exporter_MacB"/>
</dbReference>
<sequence>MSADKPVRRAAPILRRPAAQDVSEELAFHVEMRTRELIAEGRSPEAARAEALRAFGDLRAVSEECVELGDARDRERDRREWFGEMRQDVTYAIRQLLRTPAFTAIAVLTLALGIGATTAIFSAVRSVVLRPFPFAHPERVMFLTENWQQNQGSVSDGNFVDWYARQKSFEKLAAQQFMGFTLADRNSADRLTGTKVTKDFFDVFGVRPALGRTFRPEEDEPGNDAVVVLSDALWRTRFGADAGVVGKEVELNGRKYTIIGVMPASFDPTASGEQLWVPQAFTAERKAQHDEHHNLVMGLVKPGVTISRAQAELTAIQKDLNERYPNANGERTVGVRTLSEVIIGDYRDRLFVTLGAVGFVLLIACGNVANLLLARGAARAKELAVRAALGARRARIVRQLLTESVVLGVASALVGLALAYGGIRVLLAAAPEGIPRLGETRVDLAVLSFAMLTALASSVVFGLVPSVRASKQDVQSTLREGGRGAGTVKDHVRQALVVAEVALACTLLAGAGLLVRSAVYLQHVQPGFDPTGIITARVALPELQYKDPVRIQQTYQAINERLAALPGVKAASIVSRAPLAGGGGSNGLVPEGKTLETENIIQSSSRYTVPGYLATMRIPLLKGRDFTSADVDGAQRVMIVSETLAKRAWPNQDPIGKRIRCCEGDEKDPRFKTVVGVVADVRADGPAADVQPEFYLPIAQMPPDAWNWTRRTMTVVARATGDDDQHVAAVGAAIRTAVRNVDPSVPVFQVRPMRELLHGSTAEARFNTLLLGLLGGAGLVLAMVGIYGVVGYFVTQRTTEIGVRMALGASPGDVLRLLTFQGARPILLGIVVGLALAFAAMRLLRTAVVGVSLSDPTALAGAAAVLCVAGLAATLLPARRATRVDPARTIMRS</sequence>
<evidence type="ECO:0000256" key="2">
    <source>
        <dbReference type="ARBA" id="ARBA00022475"/>
    </source>
</evidence>
<dbReference type="InParanoid" id="W0RDQ5"/>
<feature type="transmembrane region" description="Helical" evidence="7">
    <location>
        <begin position="769"/>
        <end position="795"/>
    </location>
</feature>
<accession>W0RDQ5</accession>
<dbReference type="NCBIfam" id="NF038403">
    <property type="entry name" value="perm_prefix_1"/>
    <property type="match status" value="1"/>
</dbReference>
<feature type="transmembrane region" description="Helical" evidence="7">
    <location>
        <begin position="350"/>
        <end position="373"/>
    </location>
</feature>
<protein>
    <submittedName>
        <fullName evidence="10">Permease</fullName>
    </submittedName>
</protein>
<feature type="domain" description="ABC3 transporter permease C-terminal" evidence="8">
    <location>
        <begin position="775"/>
        <end position="886"/>
    </location>
</feature>
<organism evidence="10 11">
    <name type="scientific">Gemmatirosa kalamazoonensis</name>
    <dbReference type="NCBI Taxonomy" id="861299"/>
    <lineage>
        <taxon>Bacteria</taxon>
        <taxon>Pseudomonadati</taxon>
        <taxon>Gemmatimonadota</taxon>
        <taxon>Gemmatimonadia</taxon>
        <taxon>Gemmatimonadales</taxon>
        <taxon>Gemmatimonadaceae</taxon>
        <taxon>Gemmatirosa</taxon>
    </lineage>
</organism>
<dbReference type="AlphaFoldDB" id="W0RDQ5"/>
<evidence type="ECO:0000256" key="3">
    <source>
        <dbReference type="ARBA" id="ARBA00022692"/>
    </source>
</evidence>
<feature type="domain" description="MacB-like periplasmic core" evidence="9">
    <location>
        <begin position="103"/>
        <end position="315"/>
    </location>
</feature>
<comment type="subcellular location">
    <subcellularLocation>
        <location evidence="1">Cell membrane</location>
        <topology evidence="1">Multi-pass membrane protein</topology>
    </subcellularLocation>
</comment>
<dbReference type="InterPro" id="IPR047928">
    <property type="entry name" value="Perm_prefix_1"/>
</dbReference>
<keyword evidence="4 7" id="KW-1133">Transmembrane helix</keyword>
<feature type="transmembrane region" description="Helical" evidence="7">
    <location>
        <begin position="856"/>
        <end position="878"/>
    </location>
</feature>
<dbReference type="OrthoDB" id="9770036at2"/>
<comment type="similarity">
    <text evidence="6">Belongs to the ABC-4 integral membrane protein family.</text>
</comment>
<dbReference type="InterPro" id="IPR025857">
    <property type="entry name" value="MacB_PCD"/>
</dbReference>
<keyword evidence="11" id="KW-1185">Reference proteome</keyword>
<feature type="domain" description="ABC3 transporter permease C-terminal" evidence="8">
    <location>
        <begin position="356"/>
        <end position="473"/>
    </location>
</feature>
<feature type="transmembrane region" description="Helical" evidence="7">
    <location>
        <begin position="826"/>
        <end position="844"/>
    </location>
</feature>
<dbReference type="PANTHER" id="PTHR30572:SF4">
    <property type="entry name" value="ABC TRANSPORTER PERMEASE YTRF"/>
    <property type="match status" value="1"/>
</dbReference>
<dbReference type="NCBIfam" id="TIGR03434">
    <property type="entry name" value="ADOP"/>
    <property type="match status" value="1"/>
</dbReference>
<feature type="transmembrane region" description="Helical" evidence="7">
    <location>
        <begin position="443"/>
        <end position="464"/>
    </location>
</feature>
<dbReference type="RefSeq" id="WP_025410715.1">
    <property type="nucleotide sequence ID" value="NZ_CP007128.1"/>
</dbReference>
<evidence type="ECO:0000313" key="10">
    <source>
        <dbReference type="EMBL" id="AHG89204.1"/>
    </source>
</evidence>
<feature type="transmembrane region" description="Helical" evidence="7">
    <location>
        <begin position="495"/>
        <end position="515"/>
    </location>
</feature>
<dbReference type="InterPro" id="IPR017800">
    <property type="entry name" value="ADOP"/>
</dbReference>
<gene>
    <name evidence="10" type="ORF">J421_1667</name>
</gene>
<proteinExistence type="inferred from homology"/>
<dbReference type="STRING" id="861299.J421_1667"/>
<feature type="transmembrane region" description="Helical" evidence="7">
    <location>
        <begin position="400"/>
        <end position="423"/>
    </location>
</feature>
<keyword evidence="5 7" id="KW-0472">Membrane</keyword>
<evidence type="ECO:0000256" key="6">
    <source>
        <dbReference type="ARBA" id="ARBA00038076"/>
    </source>
</evidence>
<name>W0RDQ5_9BACT</name>
<dbReference type="InterPro" id="IPR003838">
    <property type="entry name" value="ABC3_permease_C"/>
</dbReference>
<dbReference type="GO" id="GO:0022857">
    <property type="term" value="F:transmembrane transporter activity"/>
    <property type="evidence" value="ECO:0007669"/>
    <property type="project" value="TreeGrafter"/>
</dbReference>
<evidence type="ECO:0000313" key="11">
    <source>
        <dbReference type="Proteomes" id="UP000019151"/>
    </source>
</evidence>
<dbReference type="Pfam" id="PF02687">
    <property type="entry name" value="FtsX"/>
    <property type="match status" value="2"/>
</dbReference>
<evidence type="ECO:0000259" key="8">
    <source>
        <dbReference type="Pfam" id="PF02687"/>
    </source>
</evidence>
<dbReference type="eggNOG" id="COG0577">
    <property type="taxonomic scope" value="Bacteria"/>
</dbReference>
<dbReference type="PANTHER" id="PTHR30572">
    <property type="entry name" value="MEMBRANE COMPONENT OF TRANSPORTER-RELATED"/>
    <property type="match status" value="1"/>
</dbReference>
<dbReference type="Pfam" id="PF12704">
    <property type="entry name" value="MacB_PCD"/>
    <property type="match status" value="2"/>
</dbReference>
<feature type="transmembrane region" description="Helical" evidence="7">
    <location>
        <begin position="101"/>
        <end position="124"/>
    </location>
</feature>
<dbReference type="HOGENOM" id="CLU_009433_1_0_0"/>
<dbReference type="GO" id="GO:0005886">
    <property type="term" value="C:plasma membrane"/>
    <property type="evidence" value="ECO:0007669"/>
    <property type="project" value="UniProtKB-SubCell"/>
</dbReference>
<dbReference type="Proteomes" id="UP000019151">
    <property type="component" value="Chromosome"/>
</dbReference>
<evidence type="ECO:0000256" key="1">
    <source>
        <dbReference type="ARBA" id="ARBA00004651"/>
    </source>
</evidence>
<keyword evidence="3 7" id="KW-0812">Transmembrane</keyword>
<feature type="domain" description="MacB-like periplasmic core" evidence="9">
    <location>
        <begin position="511"/>
        <end position="732"/>
    </location>
</feature>
<dbReference type="EMBL" id="CP007128">
    <property type="protein sequence ID" value="AHG89204.1"/>
    <property type="molecule type" value="Genomic_DNA"/>
</dbReference>